<evidence type="ECO:0000313" key="8">
    <source>
        <dbReference type="Proteomes" id="UP000433876"/>
    </source>
</evidence>
<evidence type="ECO:0000256" key="1">
    <source>
        <dbReference type="ARBA" id="ARBA00004123"/>
    </source>
</evidence>
<dbReference type="InterPro" id="IPR036864">
    <property type="entry name" value="Zn2-C6_fun-type_DNA-bd_sf"/>
</dbReference>
<organism evidence="7 8">
    <name type="scientific">Sordaria macrospora</name>
    <dbReference type="NCBI Taxonomy" id="5147"/>
    <lineage>
        <taxon>Eukaryota</taxon>
        <taxon>Fungi</taxon>
        <taxon>Dikarya</taxon>
        <taxon>Ascomycota</taxon>
        <taxon>Pezizomycotina</taxon>
        <taxon>Sordariomycetes</taxon>
        <taxon>Sordariomycetidae</taxon>
        <taxon>Sordariales</taxon>
        <taxon>Sordariaceae</taxon>
        <taxon>Sordaria</taxon>
    </lineage>
</organism>
<protein>
    <recommendedName>
        <fullName evidence="6">Zn(2)-C6 fungal-type domain-containing protein</fullName>
    </recommendedName>
</protein>
<dbReference type="GO" id="GO:0003677">
    <property type="term" value="F:DNA binding"/>
    <property type="evidence" value="ECO:0007669"/>
    <property type="project" value="UniProtKB-KW"/>
</dbReference>
<gene>
    <name evidence="7" type="ORF">SMACR_03173</name>
</gene>
<dbReference type="AlphaFoldDB" id="A0A8S8ZYT1"/>
<evidence type="ECO:0000256" key="4">
    <source>
        <dbReference type="ARBA" id="ARBA00023242"/>
    </source>
</evidence>
<dbReference type="PANTHER" id="PTHR46910:SF3">
    <property type="entry name" value="HALOTOLERANCE PROTEIN 9-RELATED"/>
    <property type="match status" value="1"/>
</dbReference>
<dbReference type="SMART" id="SM00066">
    <property type="entry name" value="GAL4"/>
    <property type="match status" value="1"/>
</dbReference>
<reference evidence="7 8" key="1">
    <citation type="submission" date="2017-07" db="EMBL/GenBank/DDBJ databases">
        <title>Genome sequence of the Sordaria macrospora wild type strain R19027.</title>
        <authorList>
            <person name="Nowrousian M."/>
            <person name="Teichert I."/>
            <person name="Kueck U."/>
        </authorList>
    </citation>
    <scope>NUCLEOTIDE SEQUENCE [LARGE SCALE GENOMIC DNA]</scope>
    <source>
        <strain evidence="7 8">R19027</strain>
        <tissue evidence="7">Mycelium</tissue>
    </source>
</reference>
<accession>A0A8S8ZYT1</accession>
<dbReference type="VEuPathDB" id="FungiDB:SMAC_03173"/>
<dbReference type="CDD" id="cd12148">
    <property type="entry name" value="fungal_TF_MHR"/>
    <property type="match status" value="1"/>
</dbReference>
<name>A0A8S8ZYT1_SORMA</name>
<feature type="region of interest" description="Disordered" evidence="5">
    <location>
        <begin position="138"/>
        <end position="163"/>
    </location>
</feature>
<dbReference type="Proteomes" id="UP000433876">
    <property type="component" value="Unassembled WGS sequence"/>
</dbReference>
<evidence type="ECO:0000259" key="6">
    <source>
        <dbReference type="PROSITE" id="PS50048"/>
    </source>
</evidence>
<evidence type="ECO:0000256" key="5">
    <source>
        <dbReference type="SAM" id="MobiDB-lite"/>
    </source>
</evidence>
<dbReference type="PROSITE" id="PS50048">
    <property type="entry name" value="ZN2_CY6_FUNGAL_2"/>
    <property type="match status" value="1"/>
</dbReference>
<dbReference type="PANTHER" id="PTHR46910">
    <property type="entry name" value="TRANSCRIPTION FACTOR PDR1"/>
    <property type="match status" value="1"/>
</dbReference>
<dbReference type="Pfam" id="PF00172">
    <property type="entry name" value="Zn_clus"/>
    <property type="match status" value="1"/>
</dbReference>
<evidence type="ECO:0000256" key="2">
    <source>
        <dbReference type="ARBA" id="ARBA00022723"/>
    </source>
</evidence>
<dbReference type="OMA" id="YHVHLLY"/>
<keyword evidence="2" id="KW-0479">Metal-binding</keyword>
<dbReference type="GO" id="GO:0005634">
    <property type="term" value="C:nucleus"/>
    <property type="evidence" value="ECO:0007669"/>
    <property type="project" value="UniProtKB-SubCell"/>
</dbReference>
<comment type="caution">
    <text evidence="7">The sequence shown here is derived from an EMBL/GenBank/DDBJ whole genome shotgun (WGS) entry which is preliminary data.</text>
</comment>
<evidence type="ECO:0000313" key="7">
    <source>
        <dbReference type="EMBL" id="KAA8635944.1"/>
    </source>
</evidence>
<dbReference type="GO" id="GO:0000981">
    <property type="term" value="F:DNA-binding transcription factor activity, RNA polymerase II-specific"/>
    <property type="evidence" value="ECO:0007669"/>
    <property type="project" value="InterPro"/>
</dbReference>
<feature type="domain" description="Zn(2)-C6 fungal-type" evidence="6">
    <location>
        <begin position="44"/>
        <end position="74"/>
    </location>
</feature>
<proteinExistence type="predicted"/>
<dbReference type="Gene3D" id="4.10.240.10">
    <property type="entry name" value="Zn(2)-C6 fungal-type DNA-binding domain"/>
    <property type="match status" value="1"/>
</dbReference>
<dbReference type="PROSITE" id="PS00463">
    <property type="entry name" value="ZN2_CY6_FUNGAL_1"/>
    <property type="match status" value="1"/>
</dbReference>
<dbReference type="GO" id="GO:0008270">
    <property type="term" value="F:zinc ion binding"/>
    <property type="evidence" value="ECO:0007669"/>
    <property type="project" value="InterPro"/>
</dbReference>
<dbReference type="EMBL" id="NMPR01000007">
    <property type="protein sequence ID" value="KAA8635944.1"/>
    <property type="molecule type" value="Genomic_DNA"/>
</dbReference>
<comment type="subcellular location">
    <subcellularLocation>
        <location evidence="1">Nucleus</location>
    </subcellularLocation>
</comment>
<feature type="compositionally biased region" description="Low complexity" evidence="5">
    <location>
        <begin position="145"/>
        <end position="162"/>
    </location>
</feature>
<keyword evidence="4" id="KW-0539">Nucleus</keyword>
<dbReference type="InterPro" id="IPR001138">
    <property type="entry name" value="Zn2Cys6_DnaBD"/>
</dbReference>
<feature type="region of interest" description="Disordered" evidence="5">
    <location>
        <begin position="1"/>
        <end position="35"/>
    </location>
</feature>
<dbReference type="SUPFAM" id="SSF57701">
    <property type="entry name" value="Zn2/Cys6 DNA-binding domain"/>
    <property type="match status" value="1"/>
</dbReference>
<dbReference type="InterPro" id="IPR050987">
    <property type="entry name" value="AtrR-like"/>
</dbReference>
<keyword evidence="3" id="KW-0238">DNA-binding</keyword>
<evidence type="ECO:0000256" key="3">
    <source>
        <dbReference type="ARBA" id="ARBA00023125"/>
    </source>
</evidence>
<dbReference type="CDD" id="cd00067">
    <property type="entry name" value="GAL4"/>
    <property type="match status" value="1"/>
</dbReference>
<sequence length="815" mass="90209">MTPPTQYKPIQPAPLKVTKSGTSSGSGRVNGEKHAKRVKAVTQACHTCRRYKAKCDGLRPRCTSCKTKNKPCGYEGEEGQSRQEAMKSRLEALEKLVTALQQKSPEEAEALLQRIRNADDIVSLSSAASSENGDRIVAGLHRNDSSSPSMGGSLSESLSSPSAVPTVSTDIIKRALQSGSPSSDESSEGSMQLISGSGNTTARLRVDHSAYLIRFVIPNADATRAALNSFYSSSGKLFHVFSQQEMDRYFTTVFGYDGRPNYSQKMAICCLCSVAAIGIQYNPDDFEKGSEHIFYEVARRYFVDVLEESSLDAIKVCTMLAFFNVMNKATISLAWVELGMSMSRQFGLNTTILLRDERTDQMIDYRKTWRTLMFFSSWLSSTLGYISGSAGSDFLKFVPIAEVEPHYPLHVTETVQREMTKISLLKAEILRMQFEFQDLPRLTVVANEYLEKWHEKLPVDVQLANLANPSLDDTVRRSIYHVHLLYLGAMQLLYRWIAARLIQTTTVNGKEVIVASESVPEEDRKLLKHVSQGLIAAKHSARLLALLHGERGIFQRCWLVIFQAHTSCVVIMHSVAQKQLHGFPVSSWAPDLKLAQLCLDTLEFCGRIDPVALRFHVRLSAIFKSLAAALPSNGDQTTRQRTEDWVTMPPDFPPIPGATRVNNSVDTPMVEPEQLEEPDPEYLLTMPKDAKERVAALSHSLLSALCRPWGGDEVGPAGTACAQGKSSNAIVITEKVVDEEDIPVASGTFRWDHTGHLGSRGMTKLAKELGLTKSVDESGPDSCSSELSLGSDCRFLDSEDPHGWQTAPEYIDMSY</sequence>